<dbReference type="InterPro" id="IPR001650">
    <property type="entry name" value="Helicase_C-like"/>
</dbReference>
<evidence type="ECO:0000313" key="13">
    <source>
        <dbReference type="EMBL" id="PKY59281.1"/>
    </source>
</evidence>
<dbReference type="NCBIfam" id="TIGR00614">
    <property type="entry name" value="recQ_fam"/>
    <property type="match status" value="1"/>
</dbReference>
<dbReference type="Pfam" id="PF16124">
    <property type="entry name" value="RecQ_Zn_bind"/>
    <property type="match status" value="1"/>
</dbReference>
<dbReference type="GO" id="GO:0005694">
    <property type="term" value="C:chromosome"/>
    <property type="evidence" value="ECO:0007669"/>
    <property type="project" value="TreeGrafter"/>
</dbReference>
<dbReference type="InterPro" id="IPR011545">
    <property type="entry name" value="DEAD/DEAH_box_helicase_dom"/>
</dbReference>
<evidence type="ECO:0000259" key="11">
    <source>
        <dbReference type="PROSITE" id="PS51192"/>
    </source>
</evidence>
<evidence type="ECO:0000313" key="14">
    <source>
        <dbReference type="Proteomes" id="UP000234323"/>
    </source>
</evidence>
<dbReference type="PROSITE" id="PS51194">
    <property type="entry name" value="HELICASE_CTER"/>
    <property type="match status" value="1"/>
</dbReference>
<dbReference type="CDD" id="cd17920">
    <property type="entry name" value="DEXHc_RecQ"/>
    <property type="match status" value="1"/>
</dbReference>
<dbReference type="GO" id="GO:0000724">
    <property type="term" value="P:double-strand break repair via homologous recombination"/>
    <property type="evidence" value="ECO:0007669"/>
    <property type="project" value="TreeGrafter"/>
</dbReference>
<evidence type="ECO:0000256" key="6">
    <source>
        <dbReference type="ARBA" id="ARBA00022840"/>
    </source>
</evidence>
<dbReference type="GO" id="GO:0016887">
    <property type="term" value="F:ATP hydrolysis activity"/>
    <property type="evidence" value="ECO:0007669"/>
    <property type="project" value="RHEA"/>
</dbReference>
<dbReference type="PANTHER" id="PTHR13710:SF105">
    <property type="entry name" value="ATP-DEPENDENT DNA HELICASE Q1"/>
    <property type="match status" value="1"/>
</dbReference>
<keyword evidence="6 10" id="KW-0067">ATP-binding</keyword>
<dbReference type="SUPFAM" id="SSF52540">
    <property type="entry name" value="P-loop containing nucleoside triphosphate hydrolases"/>
    <property type="match status" value="1"/>
</dbReference>
<dbReference type="Gene3D" id="3.40.50.300">
    <property type="entry name" value="P-loop containing nucleotide triphosphate hydrolases"/>
    <property type="match status" value="2"/>
</dbReference>
<sequence>KQVFGYNQLREGQLESIEAYLSGKDTLVSIKTGGGKTFCYVLCALIFKGITIVISPLKALMEDQKASKNEQGKIFEEIALGFTKVLFVTPEKLCLNREFQHLISNLYNEAKVRFVIDEAHCILDYSNFRESWKKLGLLKKNWPMTPIMLLTATCTYQDAQDIRASLEIPSENFITIRGSSFERKEIVIEVYKRKDNREIFSTDLVNLIKNHERGRIIIYCATQSGCNDLFAILQPLLPNKYLSTYHGGLGDEQREIVMSHWKDGKIQIMIGTNAFGMGINSSDVYLVIHCVAPLSMTNLIQHIGRAGRDGNEAKSVIFYSTKKDLRTNFGILAENRETCFNIQNMTIQEYERKHYLDTGVHKIREVLLFCQNQYECRSQIINRYHIWNGDNIPPPCLKCDNCKNRIKEQPTYENCIEDILHLLEIVKEMSNNNCEITEDDVVEVFCKSNTKKIRESGLTELEVYKSGRKPKFGKPRELGSYMLADLIIRGYIEQKNLLRYSSPNAQTLSASMFIIGLVAEAETKIRVTADSWYYWIHKK</sequence>
<keyword evidence="14" id="KW-1185">Reference proteome</keyword>
<reference evidence="13 14" key="1">
    <citation type="submission" date="2015-10" db="EMBL/GenBank/DDBJ databases">
        <title>Genome analyses suggest a sexual origin of heterokaryosis in a supposedly ancient asexual fungus.</title>
        <authorList>
            <person name="Ropars J."/>
            <person name="Sedzielewska K."/>
            <person name="Noel J."/>
            <person name="Charron P."/>
            <person name="Farinelli L."/>
            <person name="Marton T."/>
            <person name="Kruger M."/>
            <person name="Pelin A."/>
            <person name="Brachmann A."/>
            <person name="Corradi N."/>
        </authorList>
    </citation>
    <scope>NUCLEOTIDE SEQUENCE [LARGE SCALE GENOMIC DNA]</scope>
    <source>
        <strain evidence="13 14">A4</strain>
    </source>
</reference>
<comment type="similarity">
    <text evidence="1 10">Belongs to the helicase family. RecQ subfamily.</text>
</comment>
<dbReference type="EC" id="5.6.2.4" evidence="10"/>
<keyword evidence="7" id="KW-0238">DNA-binding</keyword>
<dbReference type="GO" id="GO:0003677">
    <property type="term" value="F:DNA binding"/>
    <property type="evidence" value="ECO:0007669"/>
    <property type="project" value="UniProtKB-KW"/>
</dbReference>
<dbReference type="InterPro" id="IPR014001">
    <property type="entry name" value="Helicase_ATP-bd"/>
</dbReference>
<dbReference type="AlphaFoldDB" id="A0A2I1HK74"/>
<proteinExistence type="inferred from homology"/>
<keyword evidence="10" id="KW-0539">Nucleus</keyword>
<organism evidence="13 14">
    <name type="scientific">Rhizophagus irregularis</name>
    <dbReference type="NCBI Taxonomy" id="588596"/>
    <lineage>
        <taxon>Eukaryota</taxon>
        <taxon>Fungi</taxon>
        <taxon>Fungi incertae sedis</taxon>
        <taxon>Mucoromycota</taxon>
        <taxon>Glomeromycotina</taxon>
        <taxon>Glomeromycetes</taxon>
        <taxon>Glomerales</taxon>
        <taxon>Glomeraceae</taxon>
        <taxon>Rhizophagus</taxon>
    </lineage>
</organism>
<feature type="non-terminal residue" evidence="13">
    <location>
        <position position="1"/>
    </location>
</feature>
<dbReference type="VEuPathDB" id="FungiDB:RhiirA1_482339"/>
<dbReference type="GO" id="GO:0006260">
    <property type="term" value="P:DNA replication"/>
    <property type="evidence" value="ECO:0007669"/>
    <property type="project" value="InterPro"/>
</dbReference>
<accession>A0A2I1HK74</accession>
<evidence type="ECO:0000256" key="5">
    <source>
        <dbReference type="ARBA" id="ARBA00022806"/>
    </source>
</evidence>
<keyword evidence="2" id="KW-0479">Metal-binding</keyword>
<evidence type="ECO:0000256" key="8">
    <source>
        <dbReference type="ARBA" id="ARBA00023235"/>
    </source>
</evidence>
<dbReference type="VEuPathDB" id="FungiDB:FUN_024271"/>
<dbReference type="Pfam" id="PF09382">
    <property type="entry name" value="RQC"/>
    <property type="match status" value="1"/>
</dbReference>
<dbReference type="PROSITE" id="PS51192">
    <property type="entry name" value="HELICASE_ATP_BIND_1"/>
    <property type="match status" value="1"/>
</dbReference>
<keyword evidence="4 10" id="KW-0378">Hydrolase</keyword>
<comment type="subcellular location">
    <subcellularLocation>
        <location evidence="10">Nucleus</location>
    </subcellularLocation>
</comment>
<evidence type="ECO:0000256" key="4">
    <source>
        <dbReference type="ARBA" id="ARBA00022801"/>
    </source>
</evidence>
<evidence type="ECO:0000256" key="7">
    <source>
        <dbReference type="ARBA" id="ARBA00023125"/>
    </source>
</evidence>
<dbReference type="EMBL" id="LLXI01003462">
    <property type="protein sequence ID" value="PKY59281.1"/>
    <property type="molecule type" value="Genomic_DNA"/>
</dbReference>
<feature type="domain" description="Helicase C-terminal" evidence="12">
    <location>
        <begin position="203"/>
        <end position="367"/>
    </location>
</feature>
<dbReference type="GO" id="GO:0009378">
    <property type="term" value="F:four-way junction helicase activity"/>
    <property type="evidence" value="ECO:0007669"/>
    <property type="project" value="TreeGrafter"/>
</dbReference>
<feature type="domain" description="Helicase ATP-binding" evidence="11">
    <location>
        <begin position="17"/>
        <end position="172"/>
    </location>
</feature>
<dbReference type="VEuPathDB" id="FungiDB:RhiirA1_327764"/>
<dbReference type="GO" id="GO:0005524">
    <property type="term" value="F:ATP binding"/>
    <property type="evidence" value="ECO:0007669"/>
    <property type="project" value="UniProtKB-KW"/>
</dbReference>
<evidence type="ECO:0000256" key="1">
    <source>
        <dbReference type="ARBA" id="ARBA00005446"/>
    </source>
</evidence>
<dbReference type="PANTHER" id="PTHR13710">
    <property type="entry name" value="DNA HELICASE RECQ FAMILY MEMBER"/>
    <property type="match status" value="1"/>
</dbReference>
<comment type="caution">
    <text evidence="13">The sequence shown here is derived from an EMBL/GenBank/DDBJ whole genome shotgun (WGS) entry which is preliminary data.</text>
</comment>
<dbReference type="InterPro" id="IPR036388">
    <property type="entry name" value="WH-like_DNA-bd_sf"/>
</dbReference>
<name>A0A2I1HK74_9GLOM</name>
<evidence type="ECO:0000256" key="2">
    <source>
        <dbReference type="ARBA" id="ARBA00022723"/>
    </source>
</evidence>
<dbReference type="VEuPathDB" id="FungiDB:RhiirFUN_000140"/>
<dbReference type="GO" id="GO:0046872">
    <property type="term" value="F:metal ion binding"/>
    <property type="evidence" value="ECO:0007669"/>
    <property type="project" value="UniProtKB-KW"/>
</dbReference>
<dbReference type="SMART" id="SM00490">
    <property type="entry name" value="HELICc"/>
    <property type="match status" value="1"/>
</dbReference>
<dbReference type="Gene3D" id="1.10.10.10">
    <property type="entry name" value="Winged helix-like DNA-binding domain superfamily/Winged helix DNA-binding domain"/>
    <property type="match status" value="1"/>
</dbReference>
<dbReference type="Pfam" id="PF00270">
    <property type="entry name" value="DEAD"/>
    <property type="match status" value="1"/>
</dbReference>
<comment type="catalytic activity">
    <reaction evidence="9 10">
        <text>Couples ATP hydrolysis with the unwinding of duplex DNA by translocating in the 3'-5' direction.</text>
        <dbReference type="EC" id="5.6.2.4"/>
    </reaction>
</comment>
<dbReference type="Proteomes" id="UP000234323">
    <property type="component" value="Unassembled WGS sequence"/>
</dbReference>
<dbReference type="InterPro" id="IPR032284">
    <property type="entry name" value="RecQ_Zn-bd"/>
</dbReference>
<dbReference type="InterPro" id="IPR018982">
    <property type="entry name" value="RQC_domain"/>
</dbReference>
<dbReference type="InterPro" id="IPR004589">
    <property type="entry name" value="DNA_helicase_ATP-dep_RecQ"/>
</dbReference>
<evidence type="ECO:0000256" key="9">
    <source>
        <dbReference type="ARBA" id="ARBA00034617"/>
    </source>
</evidence>
<comment type="catalytic activity">
    <reaction evidence="10">
        <text>ATP + H2O = ADP + phosphate + H(+)</text>
        <dbReference type="Rhea" id="RHEA:13065"/>
        <dbReference type="ChEBI" id="CHEBI:15377"/>
        <dbReference type="ChEBI" id="CHEBI:15378"/>
        <dbReference type="ChEBI" id="CHEBI:30616"/>
        <dbReference type="ChEBI" id="CHEBI:43474"/>
        <dbReference type="ChEBI" id="CHEBI:456216"/>
    </reaction>
</comment>
<evidence type="ECO:0000259" key="12">
    <source>
        <dbReference type="PROSITE" id="PS51194"/>
    </source>
</evidence>
<evidence type="ECO:0000256" key="10">
    <source>
        <dbReference type="RuleBase" id="RU364117"/>
    </source>
</evidence>
<keyword evidence="3 10" id="KW-0547">Nucleotide-binding</keyword>
<dbReference type="InterPro" id="IPR027417">
    <property type="entry name" value="P-loop_NTPase"/>
</dbReference>
<dbReference type="GO" id="GO:0043138">
    <property type="term" value="F:3'-5' DNA helicase activity"/>
    <property type="evidence" value="ECO:0007669"/>
    <property type="project" value="UniProtKB-EC"/>
</dbReference>
<keyword evidence="8" id="KW-0413">Isomerase</keyword>
<keyword evidence="5 10" id="KW-0347">Helicase</keyword>
<gene>
    <name evidence="13" type="ORF">RhiirA4_332695</name>
</gene>
<dbReference type="Pfam" id="PF00271">
    <property type="entry name" value="Helicase_C"/>
    <property type="match status" value="1"/>
</dbReference>
<protein>
    <recommendedName>
        <fullName evidence="10">ATP-dependent DNA helicase</fullName>
        <ecNumber evidence="10">5.6.2.4</ecNumber>
    </recommendedName>
</protein>
<dbReference type="GO" id="GO:0005737">
    <property type="term" value="C:cytoplasm"/>
    <property type="evidence" value="ECO:0007669"/>
    <property type="project" value="TreeGrafter"/>
</dbReference>
<evidence type="ECO:0000256" key="3">
    <source>
        <dbReference type="ARBA" id="ARBA00022741"/>
    </source>
</evidence>
<dbReference type="SMART" id="SM00487">
    <property type="entry name" value="DEXDc"/>
    <property type="match status" value="1"/>
</dbReference>
<dbReference type="GO" id="GO:0005634">
    <property type="term" value="C:nucleus"/>
    <property type="evidence" value="ECO:0007669"/>
    <property type="project" value="UniProtKB-SubCell"/>
</dbReference>